<feature type="domain" description="Secretion system C-terminal sorting" evidence="1">
    <location>
        <begin position="94"/>
        <end position="167"/>
    </location>
</feature>
<gene>
    <name evidence="2" type="ORF">N7U62_10785</name>
</gene>
<dbReference type="Proteomes" id="UP001300692">
    <property type="component" value="Unassembled WGS sequence"/>
</dbReference>
<dbReference type="RefSeq" id="WP_264137978.1">
    <property type="nucleotide sequence ID" value="NZ_JAOYOD010000001.1"/>
</dbReference>
<dbReference type="NCBIfam" id="TIGR04183">
    <property type="entry name" value="Por_Secre_tail"/>
    <property type="match status" value="1"/>
</dbReference>
<dbReference type="InterPro" id="IPR026444">
    <property type="entry name" value="Secre_tail"/>
</dbReference>
<name>A0ABT3CUA0_9BACT</name>
<comment type="caution">
    <text evidence="2">The sequence shown here is derived from an EMBL/GenBank/DDBJ whole genome shotgun (WGS) entry which is preliminary data.</text>
</comment>
<protein>
    <submittedName>
        <fullName evidence="2">T9SS type A sorting domain-containing protein</fullName>
    </submittedName>
</protein>
<dbReference type="EMBL" id="JAOYOD010000001">
    <property type="protein sequence ID" value="MCV9387151.1"/>
    <property type="molecule type" value="Genomic_DNA"/>
</dbReference>
<sequence length="169" mass="18574">MVKTKPILGGVVVLFLLLVSSGLQAQSIKRQTISSASASTQTGDLIVRQTVGQPYQTQTSTVDGLHVRPGFEQPNTFNVTYKAISSDFEFNVSLYPNPASSQITLASDRGLDYADVRVLDINGHLIYQEAFDGFKGAEISCSEWRQGVYFLIVRNSSNQKHTSKLIITK</sequence>
<evidence type="ECO:0000313" key="2">
    <source>
        <dbReference type="EMBL" id="MCV9387151.1"/>
    </source>
</evidence>
<evidence type="ECO:0000313" key="3">
    <source>
        <dbReference type="Proteomes" id="UP001300692"/>
    </source>
</evidence>
<keyword evidence="3" id="KW-1185">Reference proteome</keyword>
<accession>A0ABT3CUA0</accession>
<proteinExistence type="predicted"/>
<dbReference type="Pfam" id="PF18962">
    <property type="entry name" value="Por_Secre_tail"/>
    <property type="match status" value="1"/>
</dbReference>
<evidence type="ECO:0000259" key="1">
    <source>
        <dbReference type="Pfam" id="PF18962"/>
    </source>
</evidence>
<reference evidence="2 3" key="1">
    <citation type="submission" date="2022-10" db="EMBL/GenBank/DDBJ databases">
        <title>Comparative genomics and taxonomic characterization of three novel marine species of genus Reichenbachiella exhibiting antioxidant and polysaccharide degradation activities.</title>
        <authorList>
            <person name="Muhammad N."/>
            <person name="Lee Y.-J."/>
            <person name="Ko J."/>
            <person name="Kim S.-G."/>
        </authorList>
    </citation>
    <scope>NUCLEOTIDE SEQUENCE [LARGE SCALE GENOMIC DNA]</scope>
    <source>
        <strain evidence="2 3">ABR2-5</strain>
    </source>
</reference>
<organism evidence="2 3">
    <name type="scientific">Reichenbachiella ulvae</name>
    <dbReference type="NCBI Taxonomy" id="2980104"/>
    <lineage>
        <taxon>Bacteria</taxon>
        <taxon>Pseudomonadati</taxon>
        <taxon>Bacteroidota</taxon>
        <taxon>Cytophagia</taxon>
        <taxon>Cytophagales</taxon>
        <taxon>Reichenbachiellaceae</taxon>
        <taxon>Reichenbachiella</taxon>
    </lineage>
</organism>